<feature type="region of interest" description="Disordered" evidence="1">
    <location>
        <begin position="1"/>
        <end position="25"/>
    </location>
</feature>
<feature type="compositionally biased region" description="Polar residues" evidence="1">
    <location>
        <begin position="1"/>
        <end position="20"/>
    </location>
</feature>
<feature type="compositionally biased region" description="Polar residues" evidence="1">
    <location>
        <begin position="166"/>
        <end position="184"/>
    </location>
</feature>
<accession>A0A7S4T916</accession>
<protein>
    <submittedName>
        <fullName evidence="2">Uncharacterized protein</fullName>
    </submittedName>
</protein>
<gene>
    <name evidence="2" type="ORF">DBRI00130_LOCUS43936</name>
</gene>
<proteinExistence type="predicted"/>
<reference evidence="2" key="1">
    <citation type="submission" date="2021-01" db="EMBL/GenBank/DDBJ databases">
        <authorList>
            <person name="Corre E."/>
            <person name="Pelletier E."/>
            <person name="Niang G."/>
            <person name="Scheremetjew M."/>
            <person name="Finn R."/>
            <person name="Kale V."/>
            <person name="Holt S."/>
            <person name="Cochrane G."/>
            <person name="Meng A."/>
            <person name="Brown T."/>
            <person name="Cohen L."/>
        </authorList>
    </citation>
    <scope>NUCLEOTIDE SEQUENCE</scope>
    <source>
        <strain evidence="2">GSO104</strain>
    </source>
</reference>
<sequence>MAAGTTNSKGDSQDKSTPTCLSPDEPGHYNIAINNGEMTTNVSISLAQLSQSARDGGTRNYNDVDLLLGQSDRVQLSIELLSSGEVIRLGATPHTIYEEDAQDVEHEESEGTVSSEHTVITLDSETGIEVIDYRIQNYNENSSCICSTPPPKISDQKHHPQDSEDCNSPSSPLPISSCGPSEQDNIVRPVPVIIPRIQSFRSTQKLTKNEDINSNISQEDHQEEGAFETPSPQIRHHRYNKIPFIPTFFTPSREHNTQEQYEQCAHQIQQGIQQDPLALESPIPKIYSPPNLRRETRTPSVWRSTSSNFSKRQDAPSPKSPSYPRLLESRNDSDGDISPSSIADIGAMQLLEEQDRIGEYMPIAKYGYPMTHSTCSTDSGLDTKKIQRADIFRQSLHAEHGTFRDHRFSLSNSTIEHANKAANNTSIGLRDMQAVYDVDYCHSITRIKRAASIHSRASRPSPGRLGHIICWKPSDCSATAASSVTMSAHGNCQGPKTYRTFSADDHCPVCSQNIIPGTPRNGKAQIRNEEFAELDMMGRLIEMFTPACCSPGSGFCASHPSNAAADKAARSSKKATHSIKTIGSDMITPPHPTLSSLSHLGRANIEVQS</sequence>
<feature type="region of interest" description="Disordered" evidence="1">
    <location>
        <begin position="149"/>
        <end position="184"/>
    </location>
</feature>
<organism evidence="2">
    <name type="scientific">Ditylum brightwellii</name>
    <dbReference type="NCBI Taxonomy" id="49249"/>
    <lineage>
        <taxon>Eukaryota</taxon>
        <taxon>Sar</taxon>
        <taxon>Stramenopiles</taxon>
        <taxon>Ochrophyta</taxon>
        <taxon>Bacillariophyta</taxon>
        <taxon>Mediophyceae</taxon>
        <taxon>Lithodesmiophycidae</taxon>
        <taxon>Lithodesmiales</taxon>
        <taxon>Lithodesmiaceae</taxon>
        <taxon>Ditylum</taxon>
    </lineage>
</organism>
<feature type="region of interest" description="Disordered" evidence="1">
    <location>
        <begin position="275"/>
        <end position="341"/>
    </location>
</feature>
<dbReference type="EMBL" id="HBNS01060979">
    <property type="protein sequence ID" value="CAE4668480.1"/>
    <property type="molecule type" value="Transcribed_RNA"/>
</dbReference>
<dbReference type="AlphaFoldDB" id="A0A7S4T916"/>
<name>A0A7S4T916_9STRA</name>
<evidence type="ECO:0000256" key="1">
    <source>
        <dbReference type="SAM" id="MobiDB-lite"/>
    </source>
</evidence>
<evidence type="ECO:0000313" key="2">
    <source>
        <dbReference type="EMBL" id="CAE4668480.1"/>
    </source>
</evidence>
<feature type="compositionally biased region" description="Polar residues" evidence="1">
    <location>
        <begin position="298"/>
        <end position="310"/>
    </location>
</feature>